<dbReference type="SUPFAM" id="SSF46689">
    <property type="entry name" value="Homeodomain-like"/>
    <property type="match status" value="1"/>
</dbReference>
<gene>
    <name evidence="6" type="ORF">XENOCAPTIV_020485</name>
</gene>
<reference evidence="6 7" key="1">
    <citation type="submission" date="2021-06" db="EMBL/GenBank/DDBJ databases">
        <authorList>
            <person name="Palmer J.M."/>
        </authorList>
    </citation>
    <scope>NUCLEOTIDE SEQUENCE [LARGE SCALE GENOMIC DNA]</scope>
    <source>
        <strain evidence="6 7">XC_2019</strain>
        <tissue evidence="6">Muscle</tissue>
    </source>
</reference>
<evidence type="ECO:0000313" key="7">
    <source>
        <dbReference type="Proteomes" id="UP001434883"/>
    </source>
</evidence>
<keyword evidence="7" id="KW-1185">Reference proteome</keyword>
<feature type="region of interest" description="Disordered" evidence="4">
    <location>
        <begin position="168"/>
        <end position="191"/>
    </location>
</feature>
<comment type="caution">
    <text evidence="6">The sequence shown here is derived from an EMBL/GenBank/DDBJ whole genome shotgun (WGS) entry which is preliminary data.</text>
</comment>
<proteinExistence type="predicted"/>
<evidence type="ECO:0000313" key="6">
    <source>
        <dbReference type="EMBL" id="MEQ2201915.1"/>
    </source>
</evidence>
<dbReference type="PANTHER" id="PTHR24333">
    <property type="entry name" value="HOMEO BOX HB9 LIKE A-RELATED"/>
    <property type="match status" value="1"/>
</dbReference>
<evidence type="ECO:0000256" key="1">
    <source>
        <dbReference type="ARBA" id="ARBA00004123"/>
    </source>
</evidence>
<dbReference type="EMBL" id="JAHRIN010029629">
    <property type="protein sequence ID" value="MEQ2201915.1"/>
    <property type="molecule type" value="Genomic_DNA"/>
</dbReference>
<dbReference type="InterPro" id="IPR050848">
    <property type="entry name" value="Homeobox_TF"/>
</dbReference>
<dbReference type="Proteomes" id="UP001434883">
    <property type="component" value="Unassembled WGS sequence"/>
</dbReference>
<dbReference type="PANTHER" id="PTHR24333:SF5">
    <property type="entry name" value="VENT HOMEOBOX"/>
    <property type="match status" value="1"/>
</dbReference>
<evidence type="ECO:0000256" key="4">
    <source>
        <dbReference type="SAM" id="MobiDB-lite"/>
    </source>
</evidence>
<evidence type="ECO:0000259" key="5">
    <source>
        <dbReference type="PROSITE" id="PS50071"/>
    </source>
</evidence>
<evidence type="ECO:0000256" key="2">
    <source>
        <dbReference type="PROSITE-ProRule" id="PRU00108"/>
    </source>
</evidence>
<comment type="subcellular location">
    <subcellularLocation>
        <location evidence="1 2 3">Nucleus</location>
    </subcellularLocation>
</comment>
<dbReference type="Pfam" id="PF14825">
    <property type="entry name" value="CFAP77"/>
    <property type="match status" value="1"/>
</dbReference>
<dbReference type="PROSITE" id="PS50071">
    <property type="entry name" value="HOMEOBOX_2"/>
    <property type="match status" value="1"/>
</dbReference>
<feature type="domain" description="Homeobox" evidence="5">
    <location>
        <begin position="273"/>
        <end position="327"/>
    </location>
</feature>
<dbReference type="InterPro" id="IPR009057">
    <property type="entry name" value="Homeodomain-like_sf"/>
</dbReference>
<name>A0ABV0R1C7_9TELE</name>
<feature type="region of interest" description="Disordered" evidence="4">
    <location>
        <begin position="71"/>
        <end position="98"/>
    </location>
</feature>
<sequence>MALWLSNPVFGSYDSVGPGVWFTLCVFPALSSWRVQSRQEDHTQHLDFVSLNRNAVRSGLVTSKELSQYRAQRGGVKAQKQTTEHHEGRTSQRPPVVPDITFGVRNRTDLSLKLFNRTRHSVTFADASNISVNELSWFRSDMELPASERFGFFIDSLLSLRPPGALLSRADSPELRSGSSAPPSPLMEPVPRQECLALPGPVHRPRCLSSSFLIRDILGDYRSCSDLGHPEPRAEPFQSGPADNSEVGADMSSPPVHPSVHGGSEPPVPGHLKKPRKARTAFSEQQLARLERSFQKQKYLSVQDRMELAASLQLSDTQVKTWYQNRR</sequence>
<keyword evidence="2 3" id="KW-0539">Nucleus</keyword>
<dbReference type="InterPro" id="IPR001356">
    <property type="entry name" value="HD"/>
</dbReference>
<dbReference type="SMART" id="SM00389">
    <property type="entry name" value="HOX"/>
    <property type="match status" value="1"/>
</dbReference>
<accession>A0ABV0R1C7</accession>
<evidence type="ECO:0000256" key="3">
    <source>
        <dbReference type="RuleBase" id="RU000682"/>
    </source>
</evidence>
<keyword evidence="2 3" id="KW-0371">Homeobox</keyword>
<dbReference type="Gene3D" id="1.10.10.60">
    <property type="entry name" value="Homeodomain-like"/>
    <property type="match status" value="1"/>
</dbReference>
<dbReference type="Pfam" id="PF00046">
    <property type="entry name" value="Homeodomain"/>
    <property type="match status" value="1"/>
</dbReference>
<feature type="region of interest" description="Disordered" evidence="4">
    <location>
        <begin position="229"/>
        <end position="283"/>
    </location>
</feature>
<organism evidence="6 7">
    <name type="scientific">Xenoophorus captivus</name>
    <dbReference type="NCBI Taxonomy" id="1517983"/>
    <lineage>
        <taxon>Eukaryota</taxon>
        <taxon>Metazoa</taxon>
        <taxon>Chordata</taxon>
        <taxon>Craniata</taxon>
        <taxon>Vertebrata</taxon>
        <taxon>Euteleostomi</taxon>
        <taxon>Actinopterygii</taxon>
        <taxon>Neopterygii</taxon>
        <taxon>Teleostei</taxon>
        <taxon>Neoteleostei</taxon>
        <taxon>Acanthomorphata</taxon>
        <taxon>Ovalentaria</taxon>
        <taxon>Atherinomorphae</taxon>
        <taxon>Cyprinodontiformes</taxon>
        <taxon>Goodeidae</taxon>
        <taxon>Xenoophorus</taxon>
    </lineage>
</organism>
<dbReference type="InterPro" id="IPR029147">
    <property type="entry name" value="CFAP77"/>
</dbReference>
<keyword evidence="2 3" id="KW-0238">DNA-binding</keyword>
<dbReference type="CDD" id="cd00086">
    <property type="entry name" value="homeodomain"/>
    <property type="match status" value="1"/>
</dbReference>
<protein>
    <recommendedName>
        <fullName evidence="5">Homeobox domain-containing protein</fullName>
    </recommendedName>
</protein>